<keyword evidence="5" id="KW-1278">Translocase</keyword>
<dbReference type="PANTHER" id="PTHR11432">
    <property type="entry name" value="NADH DEHYDROGENASE SUBUNIT 1"/>
    <property type="match status" value="1"/>
</dbReference>
<name>A0ABS4V739_9ACTN</name>
<dbReference type="RefSeq" id="WP_209469934.1">
    <property type="nucleotide sequence ID" value="NZ_BMWJ01000010.1"/>
</dbReference>
<evidence type="ECO:0000256" key="3">
    <source>
        <dbReference type="ARBA" id="ARBA00022989"/>
    </source>
</evidence>
<comment type="function">
    <text evidence="5">NDH-1 shuttles electrons from NADH, via FMN and iron-sulfur (Fe-S) centers, to quinones in the respiratory chain. The immediate electron acceptor for the enzyme in this species is believed to be ubiquinone. Couples the redox reaction to proton translocation (for every two electrons transferred, four hydrogen ions are translocated across the cytoplasmic membrane), and thus conserves the redox energy in a proton gradient. This subunit may bind ubiquinone.</text>
</comment>
<dbReference type="InterPro" id="IPR018086">
    <property type="entry name" value="NADH_UbQ_OxRdtase_su1_CS"/>
</dbReference>
<dbReference type="InterPro" id="IPR001694">
    <property type="entry name" value="NADH_UbQ_OxRdtase_su1/FPO"/>
</dbReference>
<evidence type="ECO:0000256" key="1">
    <source>
        <dbReference type="ARBA" id="ARBA00004141"/>
    </source>
</evidence>
<sequence>MTGLVPLATAPHSAVLAAEDLSMFGTDPWWLVVVKAVFCFAFLMVTVLFSIVWERKVVAWMQLRIGPNRHGPWGMLQSLADGIKLILKEDVVVKRADKVVYILAPIIAAAPAFMAIAVIPFGPSGNEVSIFGQRTTMQLTDLPIAMLYILAIASVGIYGIVLAGWSSGSTYPLLGGLRSCAQMISYEIAMGAAFASVFLYSGSMSTSKIVEAQEDRWFIILLPVSFIIYVVTMVGETNRAPFDMPESEGDLVGGFNTEYSSIKFAMFMLAEYVNMVTVSAVSVTLFLGGWRAPYPISTFWEGANHGWWPMLWFVIKVQLLLFFFIWLRGTLPRVRYDQLMKLGWKVLIPVSVVWLMLVATVRALRNEGYDFSKIVLYVAGAVIAILLISFVADIFRDRKAKAVEAEAGPEPAFDPMAGGFPVPPLPGQTLPPVPRRRPRRERELVVSGGPDTQGDETASGGRTSDGKEADGV</sequence>
<proteinExistence type="inferred from homology"/>
<reference evidence="8 9" key="1">
    <citation type="submission" date="2021-03" db="EMBL/GenBank/DDBJ databases">
        <title>Sequencing the genomes of 1000 actinobacteria strains.</title>
        <authorList>
            <person name="Klenk H.-P."/>
        </authorList>
    </citation>
    <scope>NUCLEOTIDE SEQUENCE [LARGE SCALE GENOMIC DNA]</scope>
    <source>
        <strain evidence="8 9">DSM 40843</strain>
    </source>
</reference>
<keyword evidence="5" id="KW-0830">Ubiquinone</keyword>
<feature type="transmembrane region" description="Helical" evidence="5">
    <location>
        <begin position="374"/>
        <end position="395"/>
    </location>
</feature>
<feature type="transmembrane region" description="Helical" evidence="5">
    <location>
        <begin position="310"/>
        <end position="330"/>
    </location>
</feature>
<dbReference type="EMBL" id="JAGINS010000001">
    <property type="protein sequence ID" value="MBP2359720.1"/>
    <property type="molecule type" value="Genomic_DNA"/>
</dbReference>
<feature type="transmembrane region" description="Helical" evidence="5">
    <location>
        <begin position="28"/>
        <end position="53"/>
    </location>
</feature>
<comment type="catalytic activity">
    <reaction evidence="5">
        <text>a quinone + NADH + 5 H(+)(in) = a quinol + NAD(+) + 4 H(+)(out)</text>
        <dbReference type="Rhea" id="RHEA:57888"/>
        <dbReference type="ChEBI" id="CHEBI:15378"/>
        <dbReference type="ChEBI" id="CHEBI:24646"/>
        <dbReference type="ChEBI" id="CHEBI:57540"/>
        <dbReference type="ChEBI" id="CHEBI:57945"/>
        <dbReference type="ChEBI" id="CHEBI:132124"/>
    </reaction>
</comment>
<evidence type="ECO:0000256" key="4">
    <source>
        <dbReference type="ARBA" id="ARBA00023136"/>
    </source>
</evidence>
<keyword evidence="5" id="KW-1003">Cell membrane</keyword>
<dbReference type="Pfam" id="PF00146">
    <property type="entry name" value="NADHdh"/>
    <property type="match status" value="1"/>
</dbReference>
<keyword evidence="2 5" id="KW-0812">Transmembrane</keyword>
<protein>
    <recommendedName>
        <fullName evidence="5">NADH-quinone oxidoreductase subunit H</fullName>
        <ecNumber evidence="5">7.1.1.-</ecNumber>
    </recommendedName>
    <alternativeName>
        <fullName evidence="5">NADH dehydrogenase I subunit H</fullName>
    </alternativeName>
    <alternativeName>
        <fullName evidence="5">NDH-1 subunit H</fullName>
    </alternativeName>
</protein>
<keyword evidence="5 6" id="KW-0520">NAD</keyword>
<organism evidence="8 9">
    <name type="scientific">Streptomyces clavifer</name>
    <dbReference type="NCBI Taxonomy" id="68188"/>
    <lineage>
        <taxon>Bacteria</taxon>
        <taxon>Bacillati</taxon>
        <taxon>Actinomycetota</taxon>
        <taxon>Actinomycetes</taxon>
        <taxon>Kitasatosporales</taxon>
        <taxon>Streptomycetaceae</taxon>
        <taxon>Streptomyces</taxon>
    </lineage>
</organism>
<accession>A0ABS4V739</accession>
<feature type="transmembrane region" description="Helical" evidence="5">
    <location>
        <begin position="142"/>
        <end position="165"/>
    </location>
</feature>
<evidence type="ECO:0000256" key="5">
    <source>
        <dbReference type="HAMAP-Rule" id="MF_01350"/>
    </source>
</evidence>
<comment type="subunit">
    <text evidence="5">NDH-1 is composed of 14 different subunits. Subunits NuoA, H, J, K, L, M, N constitute the membrane sector of the complex.</text>
</comment>
<keyword evidence="5" id="KW-0874">Quinone</keyword>
<feature type="transmembrane region" description="Helical" evidence="5">
    <location>
        <begin position="99"/>
        <end position="122"/>
    </location>
</feature>
<dbReference type="PANTHER" id="PTHR11432:SF3">
    <property type="entry name" value="NADH-UBIQUINONE OXIDOREDUCTASE CHAIN 1"/>
    <property type="match status" value="1"/>
</dbReference>
<feature type="transmembrane region" description="Helical" evidence="5">
    <location>
        <begin position="217"/>
        <end position="235"/>
    </location>
</feature>
<comment type="caution">
    <text evidence="8">The sequence shown here is derived from an EMBL/GenBank/DDBJ whole genome shotgun (WGS) entry which is preliminary data.</text>
</comment>
<comment type="similarity">
    <text evidence="5 6">Belongs to the complex I subunit 1 family.</text>
</comment>
<dbReference type="HAMAP" id="MF_01350">
    <property type="entry name" value="NDH1_NuoH"/>
    <property type="match status" value="1"/>
</dbReference>
<keyword evidence="3 5" id="KW-1133">Transmembrane helix</keyword>
<feature type="transmembrane region" description="Helical" evidence="5">
    <location>
        <begin position="342"/>
        <end position="362"/>
    </location>
</feature>
<evidence type="ECO:0000256" key="6">
    <source>
        <dbReference type="RuleBase" id="RU000471"/>
    </source>
</evidence>
<evidence type="ECO:0000313" key="9">
    <source>
        <dbReference type="Proteomes" id="UP001519311"/>
    </source>
</evidence>
<evidence type="ECO:0000256" key="2">
    <source>
        <dbReference type="ARBA" id="ARBA00022692"/>
    </source>
</evidence>
<feature type="transmembrane region" description="Helical" evidence="5">
    <location>
        <begin position="186"/>
        <end position="205"/>
    </location>
</feature>
<dbReference type="PROSITE" id="PS00667">
    <property type="entry name" value="COMPLEX1_ND1_1"/>
    <property type="match status" value="1"/>
</dbReference>
<comment type="subcellular location">
    <subcellularLocation>
        <location evidence="5 6">Cell membrane</location>
        <topology evidence="5 6">Multi-pass membrane protein</topology>
    </subcellularLocation>
    <subcellularLocation>
        <location evidence="1">Membrane</location>
        <topology evidence="1">Multi-pass membrane protein</topology>
    </subcellularLocation>
</comment>
<keyword evidence="9" id="KW-1185">Reference proteome</keyword>
<gene>
    <name evidence="5" type="primary">nuoH</name>
    <name evidence="8" type="ORF">JOF59_002120</name>
</gene>
<feature type="transmembrane region" description="Helical" evidence="5">
    <location>
        <begin position="272"/>
        <end position="290"/>
    </location>
</feature>
<evidence type="ECO:0000256" key="7">
    <source>
        <dbReference type="SAM" id="MobiDB-lite"/>
    </source>
</evidence>
<dbReference type="NCBIfam" id="NF004741">
    <property type="entry name" value="PRK06076.1-2"/>
    <property type="match status" value="1"/>
</dbReference>
<dbReference type="EC" id="7.1.1.-" evidence="5"/>
<feature type="compositionally biased region" description="Pro residues" evidence="7">
    <location>
        <begin position="421"/>
        <end position="433"/>
    </location>
</feature>
<dbReference type="NCBIfam" id="NF004743">
    <property type="entry name" value="PRK06076.1-4"/>
    <property type="match status" value="1"/>
</dbReference>
<dbReference type="PROSITE" id="PS00668">
    <property type="entry name" value="COMPLEX1_ND1_2"/>
    <property type="match status" value="1"/>
</dbReference>
<feature type="region of interest" description="Disordered" evidence="7">
    <location>
        <begin position="410"/>
        <end position="472"/>
    </location>
</feature>
<evidence type="ECO:0000313" key="8">
    <source>
        <dbReference type="EMBL" id="MBP2359720.1"/>
    </source>
</evidence>
<dbReference type="Proteomes" id="UP001519311">
    <property type="component" value="Unassembled WGS sequence"/>
</dbReference>
<keyword evidence="4 5" id="KW-0472">Membrane</keyword>